<dbReference type="CDD" id="cd05568">
    <property type="entry name" value="PTS_IIB_bgl_like"/>
    <property type="match status" value="1"/>
</dbReference>
<dbReference type="InterPro" id="IPR036634">
    <property type="entry name" value="PRD_sf"/>
</dbReference>
<feature type="domain" description="PTS EIIA type-2" evidence="5">
    <location>
        <begin position="400"/>
        <end position="530"/>
    </location>
</feature>
<dbReference type="InterPro" id="IPR050661">
    <property type="entry name" value="BglG_antiterminators"/>
</dbReference>
<dbReference type="Gene3D" id="1.10.10.10">
    <property type="entry name" value="Winged helix-like DNA-binding domain superfamily/Winged helix DNA-binding domain"/>
    <property type="match status" value="1"/>
</dbReference>
<keyword evidence="4" id="KW-0804">Transcription</keyword>
<dbReference type="InterPro" id="IPR003501">
    <property type="entry name" value="PTS_EIIB_2/3"/>
</dbReference>
<dbReference type="PANTHER" id="PTHR30185">
    <property type="entry name" value="CRYPTIC BETA-GLUCOSIDE BGL OPERON ANTITERMINATOR"/>
    <property type="match status" value="1"/>
</dbReference>
<dbReference type="Gene3D" id="1.10.1790.10">
    <property type="entry name" value="PRD domain"/>
    <property type="match status" value="1"/>
</dbReference>
<dbReference type="PATRIC" id="fig|1423783.4.peg.1349"/>
<name>A0A0R1U3S1_9LACO</name>
<dbReference type="InterPro" id="IPR002178">
    <property type="entry name" value="PTS_EIIA_type-2_dom"/>
</dbReference>
<dbReference type="InterPro" id="IPR016152">
    <property type="entry name" value="PTrfase/Anion_transptr"/>
</dbReference>
<evidence type="ECO:0000259" key="6">
    <source>
        <dbReference type="PROSITE" id="PS51099"/>
    </source>
</evidence>
<dbReference type="GO" id="GO:0009401">
    <property type="term" value="P:phosphoenolpyruvate-dependent sugar phosphotransferase system"/>
    <property type="evidence" value="ECO:0007669"/>
    <property type="project" value="InterPro"/>
</dbReference>
<proteinExistence type="predicted"/>
<keyword evidence="3" id="KW-0805">Transcription regulation</keyword>
<evidence type="ECO:0000259" key="5">
    <source>
        <dbReference type="PROSITE" id="PS51094"/>
    </source>
</evidence>
<evidence type="ECO:0000313" key="9">
    <source>
        <dbReference type="Proteomes" id="UP000051922"/>
    </source>
</evidence>
<accession>A0A0R1U3S1</accession>
<dbReference type="GO" id="GO:0008982">
    <property type="term" value="F:protein-N(PI)-phosphohistidine-sugar phosphotransferase activity"/>
    <property type="evidence" value="ECO:0007669"/>
    <property type="project" value="InterPro"/>
</dbReference>
<gene>
    <name evidence="8" type="ORF">FC50_GL001307</name>
</gene>
<dbReference type="SUPFAM" id="SSF55804">
    <property type="entry name" value="Phoshotransferase/anion transport protein"/>
    <property type="match status" value="1"/>
</dbReference>
<dbReference type="EMBL" id="AZFJ01000049">
    <property type="protein sequence ID" value="KRL85907.1"/>
    <property type="molecule type" value="Genomic_DNA"/>
</dbReference>
<evidence type="ECO:0008006" key="10">
    <source>
        <dbReference type="Google" id="ProtNLM"/>
    </source>
</evidence>
<dbReference type="PROSITE" id="PS51099">
    <property type="entry name" value="PTS_EIIB_TYPE_2"/>
    <property type="match status" value="1"/>
</dbReference>
<dbReference type="Pfam" id="PF00874">
    <property type="entry name" value="PRD"/>
    <property type="match status" value="1"/>
</dbReference>
<dbReference type="PROSITE" id="PS51372">
    <property type="entry name" value="PRD_2"/>
    <property type="match status" value="1"/>
</dbReference>
<evidence type="ECO:0000256" key="2">
    <source>
        <dbReference type="ARBA" id="ARBA00022737"/>
    </source>
</evidence>
<dbReference type="InterPro" id="IPR013011">
    <property type="entry name" value="PTS_EIIB_2"/>
</dbReference>
<reference evidence="8 9" key="1">
    <citation type="journal article" date="2015" name="Genome Announc.">
        <title>Expanding the biotechnology potential of lactobacilli through comparative genomics of 213 strains and associated genera.</title>
        <authorList>
            <person name="Sun Z."/>
            <person name="Harris H.M."/>
            <person name="McCann A."/>
            <person name="Guo C."/>
            <person name="Argimon S."/>
            <person name="Zhang W."/>
            <person name="Yang X."/>
            <person name="Jeffery I.B."/>
            <person name="Cooney J.C."/>
            <person name="Kagawa T.F."/>
            <person name="Liu W."/>
            <person name="Song Y."/>
            <person name="Salvetti E."/>
            <person name="Wrobel A."/>
            <person name="Rasinkangas P."/>
            <person name="Parkhill J."/>
            <person name="Rea M.C."/>
            <person name="O'Sullivan O."/>
            <person name="Ritari J."/>
            <person name="Douillard F.P."/>
            <person name="Paul Ross R."/>
            <person name="Yang R."/>
            <person name="Briner A.E."/>
            <person name="Felis G.E."/>
            <person name="de Vos W.M."/>
            <person name="Barrangou R."/>
            <person name="Klaenhammer T.R."/>
            <person name="Caufield P.W."/>
            <person name="Cui Y."/>
            <person name="Zhang H."/>
            <person name="O'Toole P.W."/>
        </authorList>
    </citation>
    <scope>NUCLEOTIDE SEQUENCE [LARGE SCALE GENOMIC DNA]</scope>
    <source>
        <strain evidence="8 9">DSM 15945</strain>
    </source>
</reference>
<dbReference type="Pfam" id="PF02302">
    <property type="entry name" value="PTS_IIB"/>
    <property type="match status" value="1"/>
</dbReference>
<organism evidence="8 9">
    <name type="scientific">Lacticaseibacillus pantheris DSM 15945 = JCM 12539 = NBRC 106106</name>
    <dbReference type="NCBI Taxonomy" id="1423783"/>
    <lineage>
        <taxon>Bacteria</taxon>
        <taxon>Bacillati</taxon>
        <taxon>Bacillota</taxon>
        <taxon>Bacilli</taxon>
        <taxon>Lactobacillales</taxon>
        <taxon>Lactobacillaceae</taxon>
        <taxon>Lacticaseibacillus</taxon>
    </lineage>
</organism>
<evidence type="ECO:0000256" key="1">
    <source>
        <dbReference type="ARBA" id="ARBA00022679"/>
    </source>
</evidence>
<dbReference type="PANTHER" id="PTHR30185:SF18">
    <property type="entry name" value="TRANSCRIPTIONAL REGULATOR MTLR"/>
    <property type="match status" value="1"/>
</dbReference>
<comment type="caution">
    <text evidence="8">The sequence shown here is derived from an EMBL/GenBank/DDBJ whole genome shotgun (WGS) entry which is preliminary data.</text>
</comment>
<dbReference type="Gene3D" id="3.40.50.2300">
    <property type="match status" value="1"/>
</dbReference>
<dbReference type="Proteomes" id="UP000051922">
    <property type="component" value="Unassembled WGS sequence"/>
</dbReference>
<keyword evidence="9" id="KW-1185">Reference proteome</keyword>
<feature type="domain" description="PTS EIIB type-2" evidence="6">
    <location>
        <begin position="299"/>
        <end position="388"/>
    </location>
</feature>
<protein>
    <recommendedName>
        <fullName evidence="10">PRD domain-containing protein</fullName>
    </recommendedName>
</protein>
<dbReference type="PROSITE" id="PS51094">
    <property type="entry name" value="PTS_EIIA_TYPE_2"/>
    <property type="match status" value="1"/>
</dbReference>
<sequence length="530" mass="60270">MFNNEHLSYQRLADDYFVSRSSIANDIAFIKELIAKDNVALNFDNSGTYVGSDEIAKQKVIKRLVIDFMNGGRAKQYIPILIQTDVIEPIRKTVIATTDAWQLQISDSYVTDIVVSTSVLVSRGRSGFHINLDLHNQLGTLLLSLDKYPLIYELLKSVENAQIYEFSQDELRYLSYVVLGGGFRYFVPDTSIPETFKRDTQRLIRNVSHGINIDLEHDNQLREDLTLHLFQMALRLKFDTTVVNPLLGEIKRDYPTVFGVVWYALIDFANNNGLVVSDDEVAFVTIHFQAAIERSKRQRRILFVCLNGIGTSSLISAKMRQILPEVSLIEIISRAALPRQNLSNVDLIISTVSLPVQVVPVVQISPMITNEDMKSIMSQYIDVVTTKNRQPNILNSSSARTISMLRENIFFEAVDTQAEAIDYLLSKNLWRSSAELANYRESVIRREKLQSTYLGNGFALPHGNPQLIQSSHISILIPGKQIYWGNNKVDVVVMLMVAEKDKKTIEPIMELIMQGVNNKDWFIDKMTEVR</sequence>
<dbReference type="Gene3D" id="3.40.930.10">
    <property type="entry name" value="Mannitol-specific EII, Chain A"/>
    <property type="match status" value="1"/>
</dbReference>
<feature type="domain" description="PRD" evidence="7">
    <location>
        <begin position="191"/>
        <end position="298"/>
    </location>
</feature>
<keyword evidence="1" id="KW-0808">Transferase</keyword>
<dbReference type="SUPFAM" id="SSF63520">
    <property type="entry name" value="PTS-regulatory domain, PRD"/>
    <property type="match status" value="1"/>
</dbReference>
<dbReference type="InterPro" id="IPR036095">
    <property type="entry name" value="PTS_EIIB-like_sf"/>
</dbReference>
<evidence type="ECO:0000256" key="4">
    <source>
        <dbReference type="ARBA" id="ARBA00023163"/>
    </source>
</evidence>
<dbReference type="SUPFAM" id="SSF52794">
    <property type="entry name" value="PTS system IIB component-like"/>
    <property type="match status" value="1"/>
</dbReference>
<dbReference type="InterPro" id="IPR011608">
    <property type="entry name" value="PRD"/>
</dbReference>
<dbReference type="AlphaFoldDB" id="A0A0R1U3S1"/>
<evidence type="ECO:0000259" key="7">
    <source>
        <dbReference type="PROSITE" id="PS51372"/>
    </source>
</evidence>
<evidence type="ECO:0000313" key="8">
    <source>
        <dbReference type="EMBL" id="KRL85907.1"/>
    </source>
</evidence>
<dbReference type="InterPro" id="IPR036388">
    <property type="entry name" value="WH-like_DNA-bd_sf"/>
</dbReference>
<dbReference type="GO" id="GO:0006355">
    <property type="term" value="P:regulation of DNA-templated transcription"/>
    <property type="evidence" value="ECO:0007669"/>
    <property type="project" value="InterPro"/>
</dbReference>
<dbReference type="Pfam" id="PF00359">
    <property type="entry name" value="PTS_EIIA_2"/>
    <property type="match status" value="1"/>
</dbReference>
<dbReference type="STRING" id="1423783.FC50_GL001307"/>
<keyword evidence="2" id="KW-0677">Repeat</keyword>
<evidence type="ECO:0000256" key="3">
    <source>
        <dbReference type="ARBA" id="ARBA00023015"/>
    </source>
</evidence>